<dbReference type="SUPFAM" id="SSF53448">
    <property type="entry name" value="Nucleotide-diphospho-sugar transferases"/>
    <property type="match status" value="1"/>
</dbReference>
<sequence>SLDKICRGNLQVAYVDASSPGFEMPDRNGGVGLARKIGLDTALKVFDYQEPVVKLLFCLDADTLVEKNYLSAVRNFFEKEKATAAVVAFQHQDADEPSVQAAICCYEIFLRYYVLGLRYANSMYAFHSIGSTMVCTADGYTAVRGMNRKEAAEDFYFLNKLAKIKGMNMINNTRVCPSARPSNRVPFGTGQRIIRFLKGEQNEYMLYDPQVFWILKEWSELISTCEGEDAGEVLALAGKIHPLL</sequence>
<dbReference type="InterPro" id="IPR029044">
    <property type="entry name" value="Nucleotide-diphossugar_trans"/>
</dbReference>
<dbReference type="Gene3D" id="3.90.550.10">
    <property type="entry name" value="Spore Coat Polysaccharide Biosynthesis Protein SpsA, Chain A"/>
    <property type="match status" value="1"/>
</dbReference>
<comment type="caution">
    <text evidence="1">The sequence shown here is derived from an EMBL/GenBank/DDBJ whole genome shotgun (WGS) entry which is preliminary data.</text>
</comment>
<protein>
    <recommendedName>
        <fullName evidence="2">Glycosyltransferase 2-like domain-containing protein</fullName>
    </recommendedName>
</protein>
<dbReference type="EMBL" id="BARW01005273">
    <property type="protein sequence ID" value="GAI77402.1"/>
    <property type="molecule type" value="Genomic_DNA"/>
</dbReference>
<feature type="non-terminal residue" evidence="1">
    <location>
        <position position="1"/>
    </location>
</feature>
<evidence type="ECO:0000313" key="1">
    <source>
        <dbReference type="EMBL" id="GAI77402.1"/>
    </source>
</evidence>
<name>X1R9J1_9ZZZZ</name>
<organism evidence="1">
    <name type="scientific">marine sediment metagenome</name>
    <dbReference type="NCBI Taxonomy" id="412755"/>
    <lineage>
        <taxon>unclassified sequences</taxon>
        <taxon>metagenomes</taxon>
        <taxon>ecological metagenomes</taxon>
    </lineage>
</organism>
<gene>
    <name evidence="1" type="ORF">S12H4_11625</name>
</gene>
<evidence type="ECO:0008006" key="2">
    <source>
        <dbReference type="Google" id="ProtNLM"/>
    </source>
</evidence>
<dbReference type="AlphaFoldDB" id="X1R9J1"/>
<feature type="non-terminal residue" evidence="1">
    <location>
        <position position="244"/>
    </location>
</feature>
<reference evidence="1" key="1">
    <citation type="journal article" date="2014" name="Front. Microbiol.">
        <title>High frequency of phylogenetically diverse reductive dehalogenase-homologous genes in deep subseafloor sedimentary metagenomes.</title>
        <authorList>
            <person name="Kawai M."/>
            <person name="Futagami T."/>
            <person name="Toyoda A."/>
            <person name="Takaki Y."/>
            <person name="Nishi S."/>
            <person name="Hori S."/>
            <person name="Arai W."/>
            <person name="Tsubouchi T."/>
            <person name="Morono Y."/>
            <person name="Uchiyama I."/>
            <person name="Ito T."/>
            <person name="Fujiyama A."/>
            <person name="Inagaki F."/>
            <person name="Takami H."/>
        </authorList>
    </citation>
    <scope>NUCLEOTIDE SEQUENCE</scope>
    <source>
        <strain evidence="1">Expedition CK06-06</strain>
    </source>
</reference>
<accession>X1R9J1</accession>
<proteinExistence type="predicted"/>